<dbReference type="GO" id="GO:0016020">
    <property type="term" value="C:membrane"/>
    <property type="evidence" value="ECO:0007669"/>
    <property type="project" value="UniProtKB-SubCell"/>
</dbReference>
<dbReference type="Pfam" id="PF05078">
    <property type="entry name" value="DUF679"/>
    <property type="match status" value="1"/>
</dbReference>
<reference evidence="8 9" key="1">
    <citation type="journal article" date="2022" name="Cell">
        <title>Repeat-based holocentromeres influence genome architecture and karyotype evolution.</title>
        <authorList>
            <person name="Hofstatter P.G."/>
            <person name="Thangavel G."/>
            <person name="Lux T."/>
            <person name="Neumann P."/>
            <person name="Vondrak T."/>
            <person name="Novak P."/>
            <person name="Zhang M."/>
            <person name="Costa L."/>
            <person name="Castellani M."/>
            <person name="Scott A."/>
            <person name="Toegelov H."/>
            <person name="Fuchs J."/>
            <person name="Mata-Sucre Y."/>
            <person name="Dias Y."/>
            <person name="Vanzela A.L.L."/>
            <person name="Huettel B."/>
            <person name="Almeida C.C.S."/>
            <person name="Simkova H."/>
            <person name="Souza G."/>
            <person name="Pedrosa-Harand A."/>
            <person name="Macas J."/>
            <person name="Mayer K.F.X."/>
            <person name="Houben A."/>
            <person name="Marques A."/>
        </authorList>
    </citation>
    <scope>NUCLEOTIDE SEQUENCE [LARGE SCALE GENOMIC DNA]</scope>
    <source>
        <strain evidence="8">RhyTen1mFocal</strain>
    </source>
</reference>
<evidence type="ECO:0000313" key="8">
    <source>
        <dbReference type="EMBL" id="KAJ3686134.1"/>
    </source>
</evidence>
<dbReference type="Proteomes" id="UP001210211">
    <property type="component" value="Unassembled WGS sequence"/>
</dbReference>
<feature type="compositionally biased region" description="Basic and acidic residues" evidence="6">
    <location>
        <begin position="1"/>
        <end position="19"/>
    </location>
</feature>
<dbReference type="AlphaFoldDB" id="A0AAD5WD25"/>
<keyword evidence="4 7" id="KW-1133">Transmembrane helix</keyword>
<feature type="transmembrane region" description="Helical" evidence="7">
    <location>
        <begin position="87"/>
        <end position="105"/>
    </location>
</feature>
<dbReference type="GO" id="GO:0010256">
    <property type="term" value="P:endomembrane system organization"/>
    <property type="evidence" value="ECO:0007669"/>
    <property type="project" value="TreeGrafter"/>
</dbReference>
<feature type="transmembrane region" description="Helical" evidence="7">
    <location>
        <begin position="185"/>
        <end position="204"/>
    </location>
</feature>
<sequence>MSSNSKDLESNQTHDDETKPLLQATASTTSPTSDAAAQMSAAQATMAKAFKSTADLAKHLPTGTVLIFQILSPVFTNQGSCDHVNRIMAGWLIVLCGLAILFLNFTDSFKDSSGNVRYVVATFKGLWVIDGSPPPEPEIAKTYRLKFIDFLHGFMALMVFAAVALFDNNIESCFYPVLSYDTRQILTAVPVATGLIGSALFVVFPSSRHGIGFPSIS</sequence>
<name>A0AAD5WD25_9POAL</name>
<protein>
    <submittedName>
        <fullName evidence="8">Uncharacterized protein</fullName>
    </submittedName>
</protein>
<organism evidence="8 9">
    <name type="scientific">Rhynchospora tenuis</name>
    <dbReference type="NCBI Taxonomy" id="198213"/>
    <lineage>
        <taxon>Eukaryota</taxon>
        <taxon>Viridiplantae</taxon>
        <taxon>Streptophyta</taxon>
        <taxon>Embryophyta</taxon>
        <taxon>Tracheophyta</taxon>
        <taxon>Spermatophyta</taxon>
        <taxon>Magnoliopsida</taxon>
        <taxon>Liliopsida</taxon>
        <taxon>Poales</taxon>
        <taxon>Cyperaceae</taxon>
        <taxon>Cyperoideae</taxon>
        <taxon>Rhynchosporeae</taxon>
        <taxon>Rhynchospora</taxon>
    </lineage>
</organism>
<comment type="subcellular location">
    <subcellularLocation>
        <location evidence="1">Membrane</location>
        <topology evidence="1">Multi-pass membrane protein</topology>
    </subcellularLocation>
</comment>
<evidence type="ECO:0000256" key="7">
    <source>
        <dbReference type="SAM" id="Phobius"/>
    </source>
</evidence>
<keyword evidence="9" id="KW-1185">Reference proteome</keyword>
<feature type="region of interest" description="Disordered" evidence="6">
    <location>
        <begin position="1"/>
        <end position="20"/>
    </location>
</feature>
<proteinExistence type="inferred from homology"/>
<evidence type="ECO:0000256" key="1">
    <source>
        <dbReference type="ARBA" id="ARBA00004141"/>
    </source>
</evidence>
<feature type="transmembrane region" description="Helical" evidence="7">
    <location>
        <begin position="147"/>
        <end position="165"/>
    </location>
</feature>
<evidence type="ECO:0000256" key="5">
    <source>
        <dbReference type="ARBA" id="ARBA00023136"/>
    </source>
</evidence>
<comment type="caution">
    <text evidence="8">The sequence shown here is derived from an EMBL/GenBank/DDBJ whole genome shotgun (WGS) entry which is preliminary data.</text>
</comment>
<evidence type="ECO:0000256" key="4">
    <source>
        <dbReference type="ARBA" id="ARBA00022989"/>
    </source>
</evidence>
<evidence type="ECO:0000313" key="9">
    <source>
        <dbReference type="Proteomes" id="UP001210211"/>
    </source>
</evidence>
<accession>A0AAD5WD25</accession>
<evidence type="ECO:0000256" key="6">
    <source>
        <dbReference type="SAM" id="MobiDB-lite"/>
    </source>
</evidence>
<keyword evidence="5 7" id="KW-0472">Membrane</keyword>
<comment type="similarity">
    <text evidence="2">Belongs to the plant DMP1 protein family.</text>
</comment>
<keyword evidence="3 7" id="KW-0812">Transmembrane</keyword>
<evidence type="ECO:0000256" key="3">
    <source>
        <dbReference type="ARBA" id="ARBA00022692"/>
    </source>
</evidence>
<gene>
    <name evidence="8" type="ORF">LUZ61_015298</name>
</gene>
<dbReference type="EMBL" id="JAMRDG010000002">
    <property type="protein sequence ID" value="KAJ3686134.1"/>
    <property type="molecule type" value="Genomic_DNA"/>
</dbReference>
<dbReference type="InterPro" id="IPR007770">
    <property type="entry name" value="DMP"/>
</dbReference>
<dbReference type="PANTHER" id="PTHR31621">
    <property type="entry name" value="PROTEIN DMP3"/>
    <property type="match status" value="1"/>
</dbReference>
<dbReference type="GO" id="GO:0005737">
    <property type="term" value="C:cytoplasm"/>
    <property type="evidence" value="ECO:0007669"/>
    <property type="project" value="UniProtKB-ARBA"/>
</dbReference>
<dbReference type="PANTHER" id="PTHR31621:SF3">
    <property type="entry name" value="OS06G0352200 PROTEIN"/>
    <property type="match status" value="1"/>
</dbReference>
<evidence type="ECO:0000256" key="2">
    <source>
        <dbReference type="ARBA" id="ARBA00008707"/>
    </source>
</evidence>